<protein>
    <submittedName>
        <fullName evidence="2">Uncharacterized protein</fullName>
    </submittedName>
</protein>
<proteinExistence type="predicted"/>
<dbReference type="EMBL" id="JXYS01000110">
    <property type="protein sequence ID" value="KJF15937.1"/>
    <property type="molecule type" value="Genomic_DNA"/>
</dbReference>
<accession>A0A0D8HDS8</accession>
<organism evidence="2 3">
    <name type="scientific">Acidithrix ferrooxidans</name>
    <dbReference type="NCBI Taxonomy" id="1280514"/>
    <lineage>
        <taxon>Bacteria</taxon>
        <taxon>Bacillati</taxon>
        <taxon>Actinomycetota</taxon>
        <taxon>Acidimicrobiia</taxon>
        <taxon>Acidimicrobiales</taxon>
        <taxon>Acidimicrobiaceae</taxon>
        <taxon>Acidithrix</taxon>
    </lineage>
</organism>
<sequence length="68" mass="7390">MAQDKITREDIKAKFEELESGLTKAGKTALPALPTIGTAVGVGVFVVALYLGYRLGRKRNTIVEITRI</sequence>
<gene>
    <name evidence="2" type="ORF">AXFE_32220</name>
</gene>
<keyword evidence="1" id="KW-0472">Membrane</keyword>
<dbReference type="AlphaFoldDB" id="A0A0D8HDS8"/>
<dbReference type="RefSeq" id="WP_052606885.1">
    <property type="nucleotide sequence ID" value="NZ_JXYS01000110.1"/>
</dbReference>
<evidence type="ECO:0000256" key="1">
    <source>
        <dbReference type="SAM" id="Phobius"/>
    </source>
</evidence>
<reference evidence="2 3" key="1">
    <citation type="submission" date="2015-01" db="EMBL/GenBank/DDBJ databases">
        <title>Draft genome of the acidophilic iron oxidizer Acidithrix ferrooxidans strain Py-F3.</title>
        <authorList>
            <person name="Poehlein A."/>
            <person name="Eisen S."/>
            <person name="Schloemann M."/>
            <person name="Johnson B.D."/>
            <person name="Daniel R."/>
            <person name="Muehling M."/>
        </authorList>
    </citation>
    <scope>NUCLEOTIDE SEQUENCE [LARGE SCALE GENOMIC DNA]</scope>
    <source>
        <strain evidence="2 3">Py-F3</strain>
    </source>
</reference>
<keyword evidence="1" id="KW-1133">Transmembrane helix</keyword>
<keyword evidence="3" id="KW-1185">Reference proteome</keyword>
<keyword evidence="1" id="KW-0812">Transmembrane</keyword>
<feature type="transmembrane region" description="Helical" evidence="1">
    <location>
        <begin position="32"/>
        <end position="53"/>
    </location>
</feature>
<dbReference type="STRING" id="1280514.AXFE_32220"/>
<evidence type="ECO:0000313" key="3">
    <source>
        <dbReference type="Proteomes" id="UP000032360"/>
    </source>
</evidence>
<dbReference type="Proteomes" id="UP000032360">
    <property type="component" value="Unassembled WGS sequence"/>
</dbReference>
<evidence type="ECO:0000313" key="2">
    <source>
        <dbReference type="EMBL" id="KJF15937.1"/>
    </source>
</evidence>
<name>A0A0D8HDS8_9ACTN</name>
<comment type="caution">
    <text evidence="2">The sequence shown here is derived from an EMBL/GenBank/DDBJ whole genome shotgun (WGS) entry which is preliminary data.</text>
</comment>